<dbReference type="Pfam" id="PF06037">
    <property type="entry name" value="DUF922"/>
    <property type="match status" value="1"/>
</dbReference>
<keyword evidence="2" id="KW-1185">Reference proteome</keyword>
<evidence type="ECO:0000313" key="1">
    <source>
        <dbReference type="EMBL" id="SMC83586.1"/>
    </source>
</evidence>
<dbReference type="STRING" id="504486.SAMN05660703_2919"/>
<dbReference type="InterPro" id="IPR010321">
    <property type="entry name" value="DUF922"/>
</dbReference>
<gene>
    <name evidence="1" type="ORF">SAMN05660703_2919</name>
</gene>
<evidence type="ECO:0008006" key="3">
    <source>
        <dbReference type="Google" id="ProtNLM"/>
    </source>
</evidence>
<accession>A0A1W2CEU0</accession>
<organism evidence="1 2">
    <name type="scientific">Cellulophaga tyrosinoxydans</name>
    <dbReference type="NCBI Taxonomy" id="504486"/>
    <lineage>
        <taxon>Bacteria</taxon>
        <taxon>Pseudomonadati</taxon>
        <taxon>Bacteroidota</taxon>
        <taxon>Flavobacteriia</taxon>
        <taxon>Flavobacteriales</taxon>
        <taxon>Flavobacteriaceae</taxon>
        <taxon>Cellulophaga</taxon>
    </lineage>
</organism>
<name>A0A1W2CEU0_9FLAO</name>
<sequence>MGFIKTLFIFCFVFVLNVPFQNEEVILWYKSRKLTWKDFKGAPENTRAAAVTASGLTYEFSTTKKNNQVVDIDFTVSSHFYPSKSWYRPEVCDTVILGHEQLHFDITEVYARKFIKLLKAKKFSNNVKNEVKQIYNTINSELNDFQNLYDSETNFSRNREAQLAWELKVKKLLE</sequence>
<dbReference type="Proteomes" id="UP000192360">
    <property type="component" value="Unassembled WGS sequence"/>
</dbReference>
<evidence type="ECO:0000313" key="2">
    <source>
        <dbReference type="Proteomes" id="UP000192360"/>
    </source>
</evidence>
<reference evidence="2" key="1">
    <citation type="submission" date="2017-04" db="EMBL/GenBank/DDBJ databases">
        <authorList>
            <person name="Varghese N."/>
            <person name="Submissions S."/>
        </authorList>
    </citation>
    <scope>NUCLEOTIDE SEQUENCE [LARGE SCALE GENOMIC DNA]</scope>
    <source>
        <strain evidence="2">DSM 21164</strain>
    </source>
</reference>
<dbReference type="AlphaFoldDB" id="A0A1W2CEU0"/>
<proteinExistence type="predicted"/>
<protein>
    <recommendedName>
        <fullName evidence="3">DUF922 domain-containing protein</fullName>
    </recommendedName>
</protein>
<dbReference type="OrthoDB" id="5431540at2"/>
<dbReference type="EMBL" id="FWXO01000006">
    <property type="protein sequence ID" value="SMC83586.1"/>
    <property type="molecule type" value="Genomic_DNA"/>
</dbReference>